<dbReference type="GeneID" id="45541693"/>
<gene>
    <name evidence="1" type="ORF">PSCICP_15560</name>
</gene>
<proteinExistence type="predicted"/>
<reference evidence="1 2" key="1">
    <citation type="submission" date="2020-05" db="EMBL/GenBank/DDBJ databases">
        <title>Genetic diversity of Pseudomonas cichorii.</title>
        <authorList>
            <person name="Tani S."/>
            <person name="Yagi H."/>
            <person name="Hashimoto S."/>
            <person name="Iiyama K."/>
            <person name="Furuya N."/>
        </authorList>
    </citation>
    <scope>NUCLEOTIDE SEQUENCE [LARGE SCALE GENOMIC DNA]</scope>
    <source>
        <strain evidence="1 2">LMG 2162</strain>
    </source>
</reference>
<dbReference type="RefSeq" id="WP_025259282.1">
    <property type="nucleotide sequence ID" value="NZ_BLWA01000003.1"/>
</dbReference>
<protein>
    <recommendedName>
        <fullName evidence="3">Alpha/beta hydrolase</fullName>
    </recommendedName>
</protein>
<keyword evidence="2" id="KW-1185">Reference proteome</keyword>
<dbReference type="Proteomes" id="UP000614982">
    <property type="component" value="Unassembled WGS sequence"/>
</dbReference>
<organism evidence="1 2">
    <name type="scientific">Pseudomonas cichorii</name>
    <dbReference type="NCBI Taxonomy" id="36746"/>
    <lineage>
        <taxon>Bacteria</taxon>
        <taxon>Pseudomonadati</taxon>
        <taxon>Pseudomonadota</taxon>
        <taxon>Gammaproteobacteria</taxon>
        <taxon>Pseudomonadales</taxon>
        <taxon>Pseudomonadaceae</taxon>
        <taxon>Pseudomonas</taxon>
    </lineage>
</organism>
<evidence type="ECO:0008006" key="3">
    <source>
        <dbReference type="Google" id="ProtNLM"/>
    </source>
</evidence>
<dbReference type="SUPFAM" id="SSF53474">
    <property type="entry name" value="alpha/beta-Hydrolases"/>
    <property type="match status" value="1"/>
</dbReference>
<evidence type="ECO:0000313" key="1">
    <source>
        <dbReference type="EMBL" id="GFM91584.1"/>
    </source>
</evidence>
<name>A0ABQ1DKT1_PSECI</name>
<accession>A0ABQ1DKT1</accession>
<dbReference type="InterPro" id="IPR029058">
    <property type="entry name" value="AB_hydrolase_fold"/>
</dbReference>
<sequence length="248" mass="26943">MAAEQQAEEIVLSNGKRACVATTHTLTAVNDAVVKTVPVAEKKAVVFFIGGAADQESYYFQGPNYNVDYAKKELAETLGTNKIAFEKTRMLSKSYNDAKGDSDIETHFINNIPNKSCAVYIVGHSLGGWNGAHLSRTLSEKGYTVKFLVTLDPVGEGFLVWLGSDIYFSEPSPVAETWINILAESTNPDASDSVADFGEQWIMTSCPTINKTANIHHASAGQMFIEPVQGAKSARDLIFESITGFFGQ</sequence>
<comment type="caution">
    <text evidence="1">The sequence shown here is derived from an EMBL/GenBank/DDBJ whole genome shotgun (WGS) entry which is preliminary data.</text>
</comment>
<dbReference type="EMBL" id="BLWA01000003">
    <property type="protein sequence ID" value="GFM91584.1"/>
    <property type="molecule type" value="Genomic_DNA"/>
</dbReference>
<evidence type="ECO:0000313" key="2">
    <source>
        <dbReference type="Proteomes" id="UP000614982"/>
    </source>
</evidence>